<dbReference type="InterPro" id="IPR024344">
    <property type="entry name" value="MDMPI_metal-binding"/>
</dbReference>
<dbReference type="GO" id="GO:0046872">
    <property type="term" value="F:metal ion binding"/>
    <property type="evidence" value="ECO:0007669"/>
    <property type="project" value="InterPro"/>
</dbReference>
<dbReference type="Pfam" id="PF11716">
    <property type="entry name" value="MDMPI_N"/>
    <property type="match status" value="1"/>
</dbReference>
<dbReference type="InterPro" id="IPR017517">
    <property type="entry name" value="Maleyloyr_isom"/>
</dbReference>
<dbReference type="InterPro" id="IPR034660">
    <property type="entry name" value="DinB/YfiT-like"/>
</dbReference>
<feature type="domain" description="SCP2" evidence="1">
    <location>
        <begin position="194"/>
        <end position="271"/>
    </location>
</feature>
<sequence length="277" mass="29925">MPEATVEIDLDRGQILGGLEEIWSTWSGWADGLSGDDWATPSRCPGWTVQDNLAHLIGTERMLQGYEAPDVEYPTEHLKNPVAEGNERWVESMRPLSGPEVLAKFQTVSAERLGQLHAMSDDEILKVGWSPVGEVPYLRFMHVRIYDSWLHLEDCRAPLGHPSCAGGRPAEMSVAEVTTAAGFVIGKKAGAPDGSRVEITLTGPVAATIRVAVDGRARVVEELDGEPTATLALSSNDWLALTGGRVDPVPLIEDGRVALGGDLVLARQLAERLAFTI</sequence>
<reference evidence="3" key="1">
    <citation type="submission" date="2018-05" db="EMBL/GenBank/DDBJ databases">
        <authorList>
            <person name="Lanie J.A."/>
            <person name="Ng W.-L."/>
            <person name="Kazmierczak K.M."/>
            <person name="Andrzejewski T.M."/>
            <person name="Davidsen T.M."/>
            <person name="Wayne K.J."/>
            <person name="Tettelin H."/>
            <person name="Glass J.I."/>
            <person name="Rusch D."/>
            <person name="Podicherti R."/>
            <person name="Tsui H.-C.T."/>
            <person name="Winkler M.E."/>
        </authorList>
    </citation>
    <scope>NUCLEOTIDE SEQUENCE</scope>
</reference>
<proteinExistence type="predicted"/>
<feature type="domain" description="Mycothiol-dependent maleylpyruvate isomerase metal-binding" evidence="2">
    <location>
        <begin position="19"/>
        <end position="154"/>
    </location>
</feature>
<evidence type="ECO:0008006" key="4">
    <source>
        <dbReference type="Google" id="ProtNLM"/>
    </source>
</evidence>
<evidence type="ECO:0000259" key="1">
    <source>
        <dbReference type="Pfam" id="PF02036"/>
    </source>
</evidence>
<name>A0A381QZV8_9ZZZZ</name>
<dbReference type="Gene3D" id="1.20.120.450">
    <property type="entry name" value="dinb family like domain"/>
    <property type="match status" value="1"/>
</dbReference>
<dbReference type="NCBIfam" id="TIGR03083">
    <property type="entry name" value="maleylpyruvate isomerase family mycothiol-dependent enzyme"/>
    <property type="match status" value="1"/>
</dbReference>
<dbReference type="Gene3D" id="3.30.1050.10">
    <property type="entry name" value="SCP2 sterol-binding domain"/>
    <property type="match status" value="1"/>
</dbReference>
<accession>A0A381QZV8</accession>
<dbReference type="InterPro" id="IPR003033">
    <property type="entry name" value="SCP2_sterol-bd_dom"/>
</dbReference>
<dbReference type="EMBL" id="UINC01001616">
    <property type="protein sequence ID" value="SUZ84985.1"/>
    <property type="molecule type" value="Genomic_DNA"/>
</dbReference>
<organism evidence="3">
    <name type="scientific">marine metagenome</name>
    <dbReference type="NCBI Taxonomy" id="408172"/>
    <lineage>
        <taxon>unclassified sequences</taxon>
        <taxon>metagenomes</taxon>
        <taxon>ecological metagenomes</taxon>
    </lineage>
</organism>
<evidence type="ECO:0000313" key="3">
    <source>
        <dbReference type="EMBL" id="SUZ84985.1"/>
    </source>
</evidence>
<evidence type="ECO:0000259" key="2">
    <source>
        <dbReference type="Pfam" id="PF11716"/>
    </source>
</evidence>
<protein>
    <recommendedName>
        <fullName evidence="4">Mycothiol-dependent maleylpyruvate isomerase metal-binding domain-containing protein</fullName>
    </recommendedName>
</protein>
<gene>
    <name evidence="3" type="ORF">METZ01_LOCUS37839</name>
</gene>
<dbReference type="SUPFAM" id="SSF109854">
    <property type="entry name" value="DinB/YfiT-like putative metalloenzymes"/>
    <property type="match status" value="1"/>
</dbReference>
<dbReference type="AlphaFoldDB" id="A0A381QZV8"/>
<dbReference type="Pfam" id="PF02036">
    <property type="entry name" value="SCP2"/>
    <property type="match status" value="1"/>
</dbReference>
<dbReference type="InterPro" id="IPR036527">
    <property type="entry name" value="SCP2_sterol-bd_dom_sf"/>
</dbReference>
<dbReference type="SUPFAM" id="SSF55718">
    <property type="entry name" value="SCP-like"/>
    <property type="match status" value="1"/>
</dbReference>